<dbReference type="Proteomes" id="UP001583186">
    <property type="component" value="Unassembled WGS sequence"/>
</dbReference>
<reference evidence="2 3" key="1">
    <citation type="journal article" date="2024" name="IMA Fungus">
        <title>IMA Genome - F19 : A genome assembly and annotation guide to empower mycologists, including annotated draft genome sequences of Ceratocystis pirilliformis, Diaporthe australafricana, Fusarium ophioides, Paecilomyces lecythidis, and Sporothrix stenoceras.</title>
        <authorList>
            <person name="Aylward J."/>
            <person name="Wilson A.M."/>
            <person name="Visagie C.M."/>
            <person name="Spraker J."/>
            <person name="Barnes I."/>
            <person name="Buitendag C."/>
            <person name="Ceriani C."/>
            <person name="Del Mar Angel L."/>
            <person name="du Plessis D."/>
            <person name="Fuchs T."/>
            <person name="Gasser K."/>
            <person name="Kramer D."/>
            <person name="Li W."/>
            <person name="Munsamy K."/>
            <person name="Piso A."/>
            <person name="Price J.L."/>
            <person name="Sonnekus B."/>
            <person name="Thomas C."/>
            <person name="van der Nest A."/>
            <person name="van Dijk A."/>
            <person name="van Heerden A."/>
            <person name="van Vuuren N."/>
            <person name="Yilmaz N."/>
            <person name="Duong T.A."/>
            <person name="van der Merwe N.A."/>
            <person name="Wingfield M.J."/>
            <person name="Wingfield B.D."/>
        </authorList>
    </citation>
    <scope>NUCLEOTIDE SEQUENCE [LARGE SCALE GENOMIC DNA]</scope>
    <source>
        <strain evidence="2 3">CMW 5346</strain>
    </source>
</reference>
<comment type="caution">
    <text evidence="2">The sequence shown here is derived from an EMBL/GenBank/DDBJ whole genome shotgun (WGS) entry which is preliminary data.</text>
</comment>
<evidence type="ECO:0000256" key="1">
    <source>
        <dbReference type="SAM" id="MobiDB-lite"/>
    </source>
</evidence>
<dbReference type="InterPro" id="IPR046591">
    <property type="entry name" value="DUF6649"/>
</dbReference>
<organism evidence="2 3">
    <name type="scientific">Sporothrix stenoceras</name>
    <dbReference type="NCBI Taxonomy" id="5173"/>
    <lineage>
        <taxon>Eukaryota</taxon>
        <taxon>Fungi</taxon>
        <taxon>Dikarya</taxon>
        <taxon>Ascomycota</taxon>
        <taxon>Pezizomycotina</taxon>
        <taxon>Sordariomycetes</taxon>
        <taxon>Sordariomycetidae</taxon>
        <taxon>Ophiostomatales</taxon>
        <taxon>Ophiostomataceae</taxon>
        <taxon>Sporothrix</taxon>
    </lineage>
</organism>
<accession>A0ABR3ZRG9</accession>
<feature type="compositionally biased region" description="Basic and acidic residues" evidence="1">
    <location>
        <begin position="261"/>
        <end position="280"/>
    </location>
</feature>
<dbReference type="Pfam" id="PF20354">
    <property type="entry name" value="DUF6649"/>
    <property type="match status" value="1"/>
</dbReference>
<sequence>MLHPNSASTNGANGANNTNGLAPADPGLTRHSKRKATETPEGNERLSKRLSLLNLESSGTKLYVPVESSSSRESQAVQAPPTVALQDAPIMPPTIPEESAQSDISMSPVTSAPPSPPLIPTSTPTSRSPLSTVRNFDGAGPDDDMRVDDTKYKVYIYNIDDELADDERSVSDTDTPAGEDDVDGSGKLVLLPDIDKHLRQAARTAALTSSSTKQKLAIPRPILPNKDGELAGMQLVLYNDPSSLSVPRESDNVRKAILDARARIRERQQEDQKEQAREQQPELDASMSSTPADTPRPVEGDNDSDAMDID</sequence>
<feature type="region of interest" description="Disordered" evidence="1">
    <location>
        <begin position="261"/>
        <end position="310"/>
    </location>
</feature>
<feature type="compositionally biased region" description="Polar residues" evidence="1">
    <location>
        <begin position="67"/>
        <end position="77"/>
    </location>
</feature>
<protein>
    <submittedName>
        <fullName evidence="2">Uncharacterized protein</fullName>
    </submittedName>
</protein>
<proteinExistence type="predicted"/>
<gene>
    <name evidence="2" type="ORF">Sste5346_000353</name>
</gene>
<dbReference type="EMBL" id="JAWCUI010000002">
    <property type="protein sequence ID" value="KAL1903069.1"/>
    <property type="molecule type" value="Genomic_DNA"/>
</dbReference>
<keyword evidence="3" id="KW-1185">Reference proteome</keyword>
<feature type="compositionally biased region" description="Low complexity" evidence="1">
    <location>
        <begin position="1"/>
        <end position="20"/>
    </location>
</feature>
<feature type="compositionally biased region" description="Low complexity" evidence="1">
    <location>
        <begin position="120"/>
        <end position="132"/>
    </location>
</feature>
<name>A0ABR3ZRG9_9PEZI</name>
<feature type="region of interest" description="Disordered" evidence="1">
    <location>
        <begin position="1"/>
        <end position="144"/>
    </location>
</feature>
<feature type="compositionally biased region" description="Basic and acidic residues" evidence="1">
    <location>
        <begin position="35"/>
        <end position="47"/>
    </location>
</feature>
<feature type="region of interest" description="Disordered" evidence="1">
    <location>
        <begin position="165"/>
        <end position="186"/>
    </location>
</feature>
<feature type="compositionally biased region" description="Acidic residues" evidence="1">
    <location>
        <begin position="300"/>
        <end position="310"/>
    </location>
</feature>
<evidence type="ECO:0000313" key="3">
    <source>
        <dbReference type="Proteomes" id="UP001583186"/>
    </source>
</evidence>
<evidence type="ECO:0000313" key="2">
    <source>
        <dbReference type="EMBL" id="KAL1903069.1"/>
    </source>
</evidence>